<dbReference type="RefSeq" id="WP_187761981.1">
    <property type="nucleotide sequence ID" value="NZ_CP061038.1"/>
</dbReference>
<feature type="region of interest" description="Disordered" evidence="1">
    <location>
        <begin position="380"/>
        <end position="522"/>
    </location>
</feature>
<reference evidence="2 3" key="1">
    <citation type="submission" date="2020-09" db="EMBL/GenBank/DDBJ databases">
        <title>Sphingomonas sp., a new species isolated from pork steak.</title>
        <authorList>
            <person name="Heidler von Heilborn D."/>
        </authorList>
    </citation>
    <scope>NUCLEOTIDE SEQUENCE [LARGE SCALE GENOMIC DNA]</scope>
    <source>
        <strain evidence="3">S8-3T</strain>
    </source>
</reference>
<evidence type="ECO:0000256" key="1">
    <source>
        <dbReference type="SAM" id="MobiDB-lite"/>
    </source>
</evidence>
<dbReference type="EMBL" id="CP061038">
    <property type="protein sequence ID" value="QNQ09671.1"/>
    <property type="molecule type" value="Genomic_DNA"/>
</dbReference>
<feature type="compositionally biased region" description="Low complexity" evidence="1">
    <location>
        <begin position="481"/>
        <end position="522"/>
    </location>
</feature>
<feature type="compositionally biased region" description="Gly residues" evidence="1">
    <location>
        <begin position="416"/>
        <end position="436"/>
    </location>
</feature>
<dbReference type="Proteomes" id="UP000516148">
    <property type="component" value="Chromosome"/>
</dbReference>
<proteinExistence type="predicted"/>
<feature type="compositionally biased region" description="Pro residues" evidence="1">
    <location>
        <begin position="392"/>
        <end position="403"/>
    </location>
</feature>
<sequence length="522" mass="52422">MTTTAPATAALAQPPGHVRAVVHDALTQAQGFEQVAPDDRRTIANALVRIAHAAKLLEEESSAPAPARAAAPVARAMDAEEHYGGSAVEGMAGTTRRMLQAISFPRFVNELITGVFRAMVETNQQQLQQYVELVRGVSQSLDGFSSLGGSSDDPAKRWLAQQFPQSFAVEEPEPPDPRDVPDPEDEPEPVRLTTRGAPPSADAIRAALSVEPGTAVPTGAQELVPFVRASLARNRQQMLATMVQMGMQRIVIDSGRINASMRFHIDASSAAEEQSHSGFDTRTTMGASASGGFGLWSASASVNTTIGYVRTDDVATREQTNASADLNSSVELHFRTDQVPLDRIASEQTVERLRLNTLNPERELSIAAETDRARITADQAANTARAANRPPALAPTPPPPPPSAVDSAIGAVTGRSAGGAAGSGAGAGSTSGGGAAGSSTTAGAARTGAGSAPTAGAGSPPGGGAPAGGSGGTAAGGTAVGGSASSGGAAPNPPAGTVAPGGSTTAGTATAPASGGAAAIRT</sequence>
<feature type="compositionally biased region" description="Gly residues" evidence="1">
    <location>
        <begin position="459"/>
        <end position="480"/>
    </location>
</feature>
<protein>
    <submittedName>
        <fullName evidence="2">Uncharacterized protein</fullName>
    </submittedName>
</protein>
<gene>
    <name evidence="2" type="ORF">H3Z74_24135</name>
</gene>
<feature type="compositionally biased region" description="Low complexity" evidence="1">
    <location>
        <begin position="437"/>
        <end position="458"/>
    </location>
</feature>
<evidence type="ECO:0000313" key="2">
    <source>
        <dbReference type="EMBL" id="QNQ09671.1"/>
    </source>
</evidence>
<evidence type="ECO:0000313" key="3">
    <source>
        <dbReference type="Proteomes" id="UP000516148"/>
    </source>
</evidence>
<dbReference type="AlphaFoldDB" id="A0A7H0LJ18"/>
<organism evidence="2 3">
    <name type="scientific">Sphingomonas alpina</name>
    <dbReference type="NCBI Taxonomy" id="653931"/>
    <lineage>
        <taxon>Bacteria</taxon>
        <taxon>Pseudomonadati</taxon>
        <taxon>Pseudomonadota</taxon>
        <taxon>Alphaproteobacteria</taxon>
        <taxon>Sphingomonadales</taxon>
        <taxon>Sphingomonadaceae</taxon>
        <taxon>Sphingomonas</taxon>
    </lineage>
</organism>
<feature type="region of interest" description="Disordered" evidence="1">
    <location>
        <begin position="166"/>
        <end position="200"/>
    </location>
</feature>
<feature type="compositionally biased region" description="Low complexity" evidence="1">
    <location>
        <begin position="380"/>
        <end position="391"/>
    </location>
</feature>
<accession>A0A7H0LJ18</accession>
<dbReference type="KEGG" id="spap:H3Z74_24135"/>
<name>A0A7H0LJ18_9SPHN</name>
<keyword evidence="3" id="KW-1185">Reference proteome</keyword>